<protein>
    <recommendedName>
        <fullName evidence="3">HMG box domain-containing protein</fullName>
    </recommendedName>
</protein>
<proteinExistence type="predicted"/>
<accession>A0A9P0CET4</accession>
<evidence type="ECO:0000313" key="4">
    <source>
        <dbReference type="EMBL" id="CAH1099413.1"/>
    </source>
</evidence>
<dbReference type="Gene3D" id="1.10.30.10">
    <property type="entry name" value="High mobility group box domain"/>
    <property type="match status" value="1"/>
</dbReference>
<evidence type="ECO:0000313" key="5">
    <source>
        <dbReference type="Proteomes" id="UP001153636"/>
    </source>
</evidence>
<feature type="region of interest" description="Disordered" evidence="2">
    <location>
        <begin position="92"/>
        <end position="197"/>
    </location>
</feature>
<feature type="compositionally biased region" description="Low complexity" evidence="2">
    <location>
        <begin position="161"/>
        <end position="172"/>
    </location>
</feature>
<dbReference type="AlphaFoldDB" id="A0A9P0CET4"/>
<keyword evidence="1" id="KW-0238">DNA-binding</keyword>
<evidence type="ECO:0000259" key="3">
    <source>
        <dbReference type="PROSITE" id="PS50118"/>
    </source>
</evidence>
<dbReference type="SUPFAM" id="SSF47095">
    <property type="entry name" value="HMG-box"/>
    <property type="match status" value="1"/>
</dbReference>
<feature type="compositionally biased region" description="Basic residues" evidence="2">
    <location>
        <begin position="141"/>
        <end position="160"/>
    </location>
</feature>
<feature type="compositionally biased region" description="Polar residues" evidence="2">
    <location>
        <begin position="116"/>
        <end position="140"/>
    </location>
</feature>
<sequence length="236" mass="27899">MESNHSATKMTNSKNKITARQAPSKVFRNPFLTFMVDFRRNNKHKLSFLDIIKKGAEMWRNLNENEKQYYIDISKQVPFVRRRRRVYEREIKDKSTISKRKRKRNAQSKCSDVRSNKTAHNSTAQNSKQNTKAHSIQNTKHNSKKNTNRHLKQNTNHHSKQNTNQHSNQNTNRKQSQDIQRRSSSARTKSSVHLNENQQTRNCDECTAVIPFVGKKDSRELRIKKSDYDGIRRDYI</sequence>
<dbReference type="InterPro" id="IPR009071">
    <property type="entry name" value="HMG_box_dom"/>
</dbReference>
<feature type="compositionally biased region" description="Polar residues" evidence="2">
    <location>
        <begin position="1"/>
        <end position="18"/>
    </location>
</feature>
<evidence type="ECO:0000256" key="2">
    <source>
        <dbReference type="SAM" id="MobiDB-lite"/>
    </source>
</evidence>
<organism evidence="4 5">
    <name type="scientific">Psylliodes chrysocephalus</name>
    <dbReference type="NCBI Taxonomy" id="3402493"/>
    <lineage>
        <taxon>Eukaryota</taxon>
        <taxon>Metazoa</taxon>
        <taxon>Ecdysozoa</taxon>
        <taxon>Arthropoda</taxon>
        <taxon>Hexapoda</taxon>
        <taxon>Insecta</taxon>
        <taxon>Pterygota</taxon>
        <taxon>Neoptera</taxon>
        <taxon>Endopterygota</taxon>
        <taxon>Coleoptera</taxon>
        <taxon>Polyphaga</taxon>
        <taxon>Cucujiformia</taxon>
        <taxon>Chrysomeloidea</taxon>
        <taxon>Chrysomelidae</taxon>
        <taxon>Galerucinae</taxon>
        <taxon>Alticini</taxon>
        <taxon>Psylliodes</taxon>
    </lineage>
</organism>
<reference evidence="4" key="1">
    <citation type="submission" date="2022-01" db="EMBL/GenBank/DDBJ databases">
        <authorList>
            <person name="King R."/>
        </authorList>
    </citation>
    <scope>NUCLEOTIDE SEQUENCE</scope>
</reference>
<dbReference type="Proteomes" id="UP001153636">
    <property type="component" value="Chromosome 1"/>
</dbReference>
<dbReference type="PROSITE" id="PS50118">
    <property type="entry name" value="HMG_BOX_2"/>
    <property type="match status" value="1"/>
</dbReference>
<gene>
    <name evidence="4" type="ORF">PSYICH_LOCUS16</name>
</gene>
<dbReference type="InterPro" id="IPR036910">
    <property type="entry name" value="HMG_box_dom_sf"/>
</dbReference>
<keyword evidence="1" id="KW-0539">Nucleus</keyword>
<feature type="compositionally biased region" description="Polar residues" evidence="2">
    <location>
        <begin position="182"/>
        <end position="197"/>
    </location>
</feature>
<keyword evidence="5" id="KW-1185">Reference proteome</keyword>
<dbReference type="GO" id="GO:0003677">
    <property type="term" value="F:DNA binding"/>
    <property type="evidence" value="ECO:0007669"/>
    <property type="project" value="UniProtKB-UniRule"/>
</dbReference>
<dbReference type="GO" id="GO:0005634">
    <property type="term" value="C:nucleus"/>
    <property type="evidence" value="ECO:0007669"/>
    <property type="project" value="UniProtKB-UniRule"/>
</dbReference>
<dbReference type="SMART" id="SM00398">
    <property type="entry name" value="HMG"/>
    <property type="match status" value="1"/>
</dbReference>
<dbReference type="EMBL" id="OV651813">
    <property type="protein sequence ID" value="CAH1099413.1"/>
    <property type="molecule type" value="Genomic_DNA"/>
</dbReference>
<dbReference type="OrthoDB" id="6753836at2759"/>
<evidence type="ECO:0000256" key="1">
    <source>
        <dbReference type="PROSITE-ProRule" id="PRU00267"/>
    </source>
</evidence>
<name>A0A9P0CET4_9CUCU</name>
<dbReference type="CDD" id="cd00084">
    <property type="entry name" value="HMG-box_SF"/>
    <property type="match status" value="1"/>
</dbReference>
<feature type="compositionally biased region" description="Basic residues" evidence="2">
    <location>
        <begin position="97"/>
        <end position="106"/>
    </location>
</feature>
<feature type="region of interest" description="Disordered" evidence="2">
    <location>
        <begin position="1"/>
        <end position="22"/>
    </location>
</feature>
<feature type="domain" description="HMG box" evidence="3">
    <location>
        <begin position="24"/>
        <end position="95"/>
    </location>
</feature>
<feature type="DNA-binding region" description="HMG box" evidence="1">
    <location>
        <begin position="24"/>
        <end position="95"/>
    </location>
</feature>